<name>A0A5A8D1T2_CAFRO</name>
<dbReference type="GO" id="GO:0005739">
    <property type="term" value="C:mitochondrion"/>
    <property type="evidence" value="ECO:0007669"/>
    <property type="project" value="TreeGrafter"/>
</dbReference>
<evidence type="ECO:0000313" key="6">
    <source>
        <dbReference type="Proteomes" id="UP000322899"/>
    </source>
</evidence>
<dbReference type="EMBL" id="VLTM01000060">
    <property type="protein sequence ID" value="KAA0158929.1"/>
    <property type="molecule type" value="Genomic_DNA"/>
</dbReference>
<dbReference type="SUPFAM" id="SSF51735">
    <property type="entry name" value="NAD(P)-binding Rossmann-fold domains"/>
    <property type="match status" value="1"/>
</dbReference>
<protein>
    <recommendedName>
        <fullName evidence="1">NAD-dependent epimerase/dehydratase domain-containing protein</fullName>
    </recommendedName>
</protein>
<dbReference type="OrthoDB" id="275457at2759"/>
<dbReference type="Proteomes" id="UP000323011">
    <property type="component" value="Unassembled WGS sequence"/>
</dbReference>
<dbReference type="Proteomes" id="UP000324907">
    <property type="component" value="Unassembled WGS sequence"/>
</dbReference>
<dbReference type="AlphaFoldDB" id="A0A5A8D1T2"/>
<dbReference type="PANTHER" id="PTHR12126">
    <property type="entry name" value="NADH-UBIQUINONE OXIDOREDUCTASE 39 KDA SUBUNIT-RELATED"/>
    <property type="match status" value="1"/>
</dbReference>
<comment type="caution">
    <text evidence="3">The sequence shown here is derived from an EMBL/GenBank/DDBJ whole genome shotgun (WGS) entry which is preliminary data.</text>
</comment>
<dbReference type="GO" id="GO:0044877">
    <property type="term" value="F:protein-containing complex binding"/>
    <property type="evidence" value="ECO:0007669"/>
    <property type="project" value="TreeGrafter"/>
</dbReference>
<evidence type="ECO:0000313" key="9">
    <source>
        <dbReference type="Proteomes" id="UP000325113"/>
    </source>
</evidence>
<accession>A0A5A8D1T2</accession>
<dbReference type="InterPro" id="IPR051207">
    <property type="entry name" value="ComplexI_NDUFA9_subunit"/>
</dbReference>
<dbReference type="EMBL" id="VLTL01000049">
    <property type="protein sequence ID" value="KAA0165179.1"/>
    <property type="molecule type" value="Genomic_DNA"/>
</dbReference>
<reference evidence="6 7" key="1">
    <citation type="submission" date="2019-07" db="EMBL/GenBank/DDBJ databases">
        <title>Genomes of Cafeteria roenbergensis.</title>
        <authorList>
            <person name="Fischer M.G."/>
            <person name="Hackl T."/>
            <person name="Roman M."/>
        </authorList>
    </citation>
    <scope>NUCLEOTIDE SEQUENCE [LARGE SCALE GENOMIC DNA]</scope>
    <source>
        <strain evidence="2 7">BVI</strain>
        <strain evidence="3 9">Cflag</strain>
        <strain evidence="5 6">E4-10P</strain>
        <strain evidence="4 8">RCC970-E3</strain>
    </source>
</reference>
<evidence type="ECO:0000313" key="3">
    <source>
        <dbReference type="EMBL" id="KAA0158929.1"/>
    </source>
</evidence>
<evidence type="ECO:0000313" key="4">
    <source>
        <dbReference type="EMBL" id="KAA0165179.1"/>
    </source>
</evidence>
<evidence type="ECO:0000313" key="7">
    <source>
        <dbReference type="Proteomes" id="UP000323011"/>
    </source>
</evidence>
<organism evidence="3 9">
    <name type="scientific">Cafeteria roenbergensis</name>
    <name type="common">Marine flagellate</name>
    <dbReference type="NCBI Taxonomy" id="33653"/>
    <lineage>
        <taxon>Eukaryota</taxon>
        <taxon>Sar</taxon>
        <taxon>Stramenopiles</taxon>
        <taxon>Bigyra</taxon>
        <taxon>Opalozoa</taxon>
        <taxon>Bicosoecida</taxon>
        <taxon>Cafeteriaceae</taxon>
        <taxon>Cafeteria</taxon>
    </lineage>
</organism>
<evidence type="ECO:0000313" key="5">
    <source>
        <dbReference type="EMBL" id="KAA0177390.1"/>
    </source>
</evidence>
<gene>
    <name evidence="5" type="ORF">FNF27_01168</name>
    <name evidence="4" type="ORF">FNF28_03578</name>
    <name evidence="2" type="ORF">FNF29_00802</name>
    <name evidence="3" type="ORF">FNF31_05099</name>
</gene>
<dbReference type="InterPro" id="IPR036291">
    <property type="entry name" value="NAD(P)-bd_dom_sf"/>
</dbReference>
<dbReference type="CDD" id="cd05271">
    <property type="entry name" value="NDUFA9_like_SDR_a"/>
    <property type="match status" value="1"/>
</dbReference>
<dbReference type="EMBL" id="VLTO01000004">
    <property type="protein sequence ID" value="KAA0177390.1"/>
    <property type="molecule type" value="Genomic_DNA"/>
</dbReference>
<dbReference type="EMBL" id="VLTN01000003">
    <property type="protein sequence ID" value="KAA0156691.1"/>
    <property type="molecule type" value="Genomic_DNA"/>
</dbReference>
<evidence type="ECO:0000313" key="2">
    <source>
        <dbReference type="EMBL" id="KAA0156691.1"/>
    </source>
</evidence>
<dbReference type="OMA" id="PEDQFTN"/>
<feature type="domain" description="NAD-dependent epimerase/dehydratase" evidence="1">
    <location>
        <begin position="48"/>
        <end position="255"/>
    </location>
</feature>
<dbReference type="Proteomes" id="UP000325113">
    <property type="component" value="Unassembled WGS sequence"/>
</dbReference>
<evidence type="ECO:0000313" key="8">
    <source>
        <dbReference type="Proteomes" id="UP000324907"/>
    </source>
</evidence>
<dbReference type="Pfam" id="PF01370">
    <property type="entry name" value="Epimerase"/>
    <property type="match status" value="1"/>
</dbReference>
<dbReference type="Gene3D" id="3.40.50.720">
    <property type="entry name" value="NAD(P)-binding Rossmann-like Domain"/>
    <property type="match status" value="1"/>
</dbReference>
<dbReference type="InterPro" id="IPR001509">
    <property type="entry name" value="Epimerase_deHydtase"/>
</dbReference>
<keyword evidence="7" id="KW-1185">Reference proteome</keyword>
<sequence length="375" mass="41304">MAAVRGASVVARASAAARASTPHLMQTRSRTDLTLPKLRSAKTGIRATVFGAYGFLGKYVVSLLAGEGTQCMIPFRGDDMEWRHLRVCGDYGMVTPVPFSPRDEDSMMRATEGSDVVINLMGKDWETMHYVPLLTNCSFDFTNVELAERVARVAVKQGVSTLVHVSALAADKHALSEWARTKALGEEAVRAVAPGATIVRPADVFGPRDRFLNTYARLYGQLGRVPLVDGGNARVQPVYARDVGHALHAIATSNDPDAVLGQTYELAGPETYTHREIVEYVFEVIRAVEAGVINITPAMADMLGSVMRVMPFGPVIDKDKFQRWQTDNVLDEMAATKRLHDLNIEATSLEAPGFNWMHQYRTGSHWLDIKEERGE</sequence>
<evidence type="ECO:0000259" key="1">
    <source>
        <dbReference type="Pfam" id="PF01370"/>
    </source>
</evidence>
<proteinExistence type="predicted"/>
<dbReference type="Proteomes" id="UP000322899">
    <property type="component" value="Unassembled WGS sequence"/>
</dbReference>
<dbReference type="PANTHER" id="PTHR12126:SF11">
    <property type="entry name" value="NADH DEHYDROGENASE [UBIQUINONE] 1 ALPHA SUBCOMPLEX SUBUNIT 9, MITOCHONDRIAL"/>
    <property type="match status" value="1"/>
</dbReference>